<feature type="domain" description="Rhamnogalacturonase A/B/Epimerase-like pectate lyase" evidence="1">
    <location>
        <begin position="53"/>
        <end position="118"/>
    </location>
</feature>
<dbReference type="InterPro" id="IPR012334">
    <property type="entry name" value="Pectin_lyas_fold"/>
</dbReference>
<accession>X1QNG6</accession>
<gene>
    <name evidence="2" type="ORF">S06H3_39494</name>
</gene>
<dbReference type="InterPro" id="IPR011050">
    <property type="entry name" value="Pectin_lyase_fold/virulence"/>
</dbReference>
<dbReference type="Gene3D" id="2.160.20.10">
    <property type="entry name" value="Single-stranded right-handed beta-helix, Pectin lyase-like"/>
    <property type="match status" value="1"/>
</dbReference>
<protein>
    <recommendedName>
        <fullName evidence="1">Rhamnogalacturonase A/B/Epimerase-like pectate lyase domain-containing protein</fullName>
    </recommendedName>
</protein>
<evidence type="ECO:0000259" key="1">
    <source>
        <dbReference type="Pfam" id="PF12708"/>
    </source>
</evidence>
<dbReference type="Pfam" id="PF12708">
    <property type="entry name" value="Pect-lyase_RHGA_epim"/>
    <property type="match status" value="1"/>
</dbReference>
<dbReference type="EMBL" id="BARV01024168">
    <property type="protein sequence ID" value="GAI44814.1"/>
    <property type="molecule type" value="Genomic_DNA"/>
</dbReference>
<name>X1QNG6_9ZZZZ</name>
<feature type="non-terminal residue" evidence="2">
    <location>
        <position position="1"/>
    </location>
</feature>
<reference evidence="2" key="1">
    <citation type="journal article" date="2014" name="Front. Microbiol.">
        <title>High frequency of phylogenetically diverse reductive dehalogenase-homologous genes in deep subseafloor sedimentary metagenomes.</title>
        <authorList>
            <person name="Kawai M."/>
            <person name="Futagami T."/>
            <person name="Toyoda A."/>
            <person name="Takaki Y."/>
            <person name="Nishi S."/>
            <person name="Hori S."/>
            <person name="Arai W."/>
            <person name="Tsubouchi T."/>
            <person name="Morono Y."/>
            <person name="Uchiyama I."/>
            <person name="Ito T."/>
            <person name="Fujiyama A."/>
            <person name="Inagaki F."/>
            <person name="Takami H."/>
        </authorList>
    </citation>
    <scope>NUCLEOTIDE SEQUENCE</scope>
    <source>
        <strain evidence="2">Expedition CK06-06</strain>
    </source>
</reference>
<dbReference type="SUPFAM" id="SSF51126">
    <property type="entry name" value="Pectin lyase-like"/>
    <property type="match status" value="1"/>
</dbReference>
<evidence type="ECO:0000313" key="2">
    <source>
        <dbReference type="EMBL" id="GAI44814.1"/>
    </source>
</evidence>
<dbReference type="AlphaFoldDB" id="X1QNG6"/>
<organism evidence="2">
    <name type="scientific">marine sediment metagenome</name>
    <dbReference type="NCBI Taxonomy" id="412755"/>
    <lineage>
        <taxon>unclassified sequences</taxon>
        <taxon>metagenomes</taxon>
        <taxon>ecological metagenomes</taxon>
    </lineage>
</organism>
<proteinExistence type="predicted"/>
<comment type="caution">
    <text evidence="2">The sequence shown here is derived from an EMBL/GenBank/DDBJ whole genome shotgun (WGS) entry which is preliminary data.</text>
</comment>
<sequence>TKALLTKEVADIYVKRIGDIMTGPLTLSGAPTIDLHAATKKYVDDHIGDGLTGITDASLYDTLQDAITAANNAGNKFVWLPAGTYDIDASLSFPADGFSLIGAGRKIVTLRATSSIDAVIKQVAKRYLTFINFLLDLVKRPDNIF</sequence>
<dbReference type="InterPro" id="IPR024535">
    <property type="entry name" value="RHGA/B-epi-like_pectate_lyase"/>
</dbReference>